<evidence type="ECO:0000256" key="4">
    <source>
        <dbReference type="ARBA" id="ARBA00023163"/>
    </source>
</evidence>
<dbReference type="GO" id="GO:0000160">
    <property type="term" value="P:phosphorelay signal transduction system"/>
    <property type="evidence" value="ECO:0007669"/>
    <property type="project" value="InterPro"/>
</dbReference>
<keyword evidence="9" id="KW-1185">Reference proteome</keyword>
<keyword evidence="4" id="KW-0804">Transcription</keyword>
<dbReference type="Gene3D" id="3.40.50.2300">
    <property type="match status" value="1"/>
</dbReference>
<evidence type="ECO:0000256" key="3">
    <source>
        <dbReference type="ARBA" id="ARBA00023015"/>
    </source>
</evidence>
<dbReference type="PROSITE" id="PS50045">
    <property type="entry name" value="SIGMA54_INTERACT_4"/>
    <property type="match status" value="1"/>
</dbReference>
<dbReference type="EMBL" id="FQZL01000034">
    <property type="protein sequence ID" value="SHJ74178.1"/>
    <property type="molecule type" value="Genomic_DNA"/>
</dbReference>
<dbReference type="SUPFAM" id="SSF52540">
    <property type="entry name" value="P-loop containing nucleoside triphosphate hydrolases"/>
    <property type="match status" value="1"/>
</dbReference>
<evidence type="ECO:0000259" key="7">
    <source>
        <dbReference type="PROSITE" id="PS50110"/>
    </source>
</evidence>
<reference evidence="8 9" key="1">
    <citation type="submission" date="2016-11" db="EMBL/GenBank/DDBJ databases">
        <authorList>
            <person name="Jaros S."/>
            <person name="Januszkiewicz K."/>
            <person name="Wedrychowicz H."/>
        </authorList>
    </citation>
    <scope>NUCLEOTIDE SEQUENCE [LARGE SCALE GENOMIC DNA]</scope>
    <source>
        <strain evidence="8 9">DSM 17477</strain>
    </source>
</reference>
<dbReference type="InterPro" id="IPR011006">
    <property type="entry name" value="CheY-like_superfamily"/>
</dbReference>
<dbReference type="InterPro" id="IPR002197">
    <property type="entry name" value="HTH_Fis"/>
</dbReference>
<dbReference type="PROSITE" id="PS50110">
    <property type="entry name" value="RESPONSE_REGULATORY"/>
    <property type="match status" value="1"/>
</dbReference>
<keyword evidence="2" id="KW-0067">ATP-binding</keyword>
<sequence length="437" mass="50171">MNVLIIDDEKSIRFSLKTGIKKLKGIQVFAAESGEEGLDIIMNNKIDLAIIDIKLPGIDGIEVLERINRLKMDVTVIMITYISEVRLAVKAMKLGAYDYYTKPFNIMDVIESVENMRKFIEKKNRVDEGSETRLIGESGNISDIRRMIGRIAEKGMNTNIMITGESGTGKEVVARSIAESLGEDRQFVALNCAAIPKTLQESELFGHEKGAFTEAKSKKLGLMEKSNRGILFLDEVGDMDMSLQKKLLRAIQEKKFRRLGSTEEVEFDAMIISATNKDLKYEIKNGMFREDLYYRLNIIPIKIEPLRKRREDIPLLLEHYLQFYKSRIDTDIEGIDDAAMELLVNHDWQGNIRELRNTVERILILSGNDMIRTDDLPEDVFLKKREYANSELKEAERDIIVRTLKENNFNITHASQKLGMTRTTLRNKMKKYGIETE</sequence>
<keyword evidence="3" id="KW-0805">Transcription regulation</keyword>
<dbReference type="InterPro" id="IPR058031">
    <property type="entry name" value="AAA_lid_NorR"/>
</dbReference>
<dbReference type="SMART" id="SM00382">
    <property type="entry name" value="AAA"/>
    <property type="match status" value="1"/>
</dbReference>
<dbReference type="InterPro" id="IPR027417">
    <property type="entry name" value="P-loop_NTPase"/>
</dbReference>
<feature type="modified residue" description="4-aspartylphosphate" evidence="5">
    <location>
        <position position="52"/>
    </location>
</feature>
<evidence type="ECO:0000313" key="9">
    <source>
        <dbReference type="Proteomes" id="UP000184052"/>
    </source>
</evidence>
<dbReference type="PRINTS" id="PR01590">
    <property type="entry name" value="HTHFIS"/>
</dbReference>
<dbReference type="Pfam" id="PF00158">
    <property type="entry name" value="Sigma54_activat"/>
    <property type="match status" value="1"/>
</dbReference>
<dbReference type="InterPro" id="IPR001789">
    <property type="entry name" value="Sig_transdc_resp-reg_receiver"/>
</dbReference>
<dbReference type="AlphaFoldDB" id="A0A1M6LSE1"/>
<dbReference type="OrthoDB" id="5411866at2"/>
<dbReference type="CDD" id="cd00009">
    <property type="entry name" value="AAA"/>
    <property type="match status" value="1"/>
</dbReference>
<evidence type="ECO:0000313" key="8">
    <source>
        <dbReference type="EMBL" id="SHJ74178.1"/>
    </source>
</evidence>
<dbReference type="SUPFAM" id="SSF46689">
    <property type="entry name" value="Homeodomain-like"/>
    <property type="match status" value="1"/>
</dbReference>
<dbReference type="Gene3D" id="1.10.10.60">
    <property type="entry name" value="Homeodomain-like"/>
    <property type="match status" value="1"/>
</dbReference>
<evidence type="ECO:0000256" key="1">
    <source>
        <dbReference type="ARBA" id="ARBA00022741"/>
    </source>
</evidence>
<dbReference type="InterPro" id="IPR003593">
    <property type="entry name" value="AAA+_ATPase"/>
</dbReference>
<evidence type="ECO:0000259" key="6">
    <source>
        <dbReference type="PROSITE" id="PS50045"/>
    </source>
</evidence>
<keyword evidence="5" id="KW-0597">Phosphoprotein</keyword>
<dbReference type="Gene3D" id="1.10.8.60">
    <property type="match status" value="1"/>
</dbReference>
<dbReference type="FunFam" id="3.40.50.300:FF:000006">
    <property type="entry name" value="DNA-binding transcriptional regulator NtrC"/>
    <property type="match status" value="1"/>
</dbReference>
<proteinExistence type="predicted"/>
<dbReference type="GO" id="GO:0005524">
    <property type="term" value="F:ATP binding"/>
    <property type="evidence" value="ECO:0007669"/>
    <property type="project" value="UniProtKB-KW"/>
</dbReference>
<feature type="domain" description="Sigma-54 factor interaction" evidence="6">
    <location>
        <begin position="134"/>
        <end position="364"/>
    </location>
</feature>
<dbReference type="RefSeq" id="WP_073050624.1">
    <property type="nucleotide sequence ID" value="NZ_FQZL01000034.1"/>
</dbReference>
<name>A0A1M6LSE1_9FIRM</name>
<dbReference type="InterPro" id="IPR009057">
    <property type="entry name" value="Homeodomain-like_sf"/>
</dbReference>
<organism evidence="8 9">
    <name type="scientific">Dethiosulfatibacter aminovorans DSM 17477</name>
    <dbReference type="NCBI Taxonomy" id="1121476"/>
    <lineage>
        <taxon>Bacteria</taxon>
        <taxon>Bacillati</taxon>
        <taxon>Bacillota</taxon>
        <taxon>Tissierellia</taxon>
        <taxon>Dethiosulfatibacter</taxon>
    </lineage>
</organism>
<dbReference type="InterPro" id="IPR025662">
    <property type="entry name" value="Sigma_54_int_dom_ATP-bd_1"/>
</dbReference>
<accession>A0A1M6LSE1</accession>
<feature type="domain" description="Response regulatory" evidence="7">
    <location>
        <begin position="2"/>
        <end position="117"/>
    </location>
</feature>
<keyword evidence="1" id="KW-0547">Nucleotide-binding</keyword>
<dbReference type="GO" id="GO:0043565">
    <property type="term" value="F:sequence-specific DNA binding"/>
    <property type="evidence" value="ECO:0007669"/>
    <property type="project" value="InterPro"/>
</dbReference>
<gene>
    <name evidence="8" type="ORF">SAMN02745751_03260</name>
</gene>
<dbReference type="Pfam" id="PF02954">
    <property type="entry name" value="HTH_8"/>
    <property type="match status" value="1"/>
</dbReference>
<dbReference type="InterPro" id="IPR002078">
    <property type="entry name" value="Sigma_54_int"/>
</dbReference>
<dbReference type="PANTHER" id="PTHR32071">
    <property type="entry name" value="TRANSCRIPTIONAL REGULATORY PROTEIN"/>
    <property type="match status" value="1"/>
</dbReference>
<dbReference type="Proteomes" id="UP000184052">
    <property type="component" value="Unassembled WGS sequence"/>
</dbReference>
<dbReference type="Pfam" id="PF00072">
    <property type="entry name" value="Response_reg"/>
    <property type="match status" value="1"/>
</dbReference>
<dbReference type="SMART" id="SM00448">
    <property type="entry name" value="REC"/>
    <property type="match status" value="1"/>
</dbReference>
<dbReference type="SUPFAM" id="SSF52172">
    <property type="entry name" value="CheY-like"/>
    <property type="match status" value="1"/>
</dbReference>
<dbReference type="PROSITE" id="PS00675">
    <property type="entry name" value="SIGMA54_INTERACT_1"/>
    <property type="match status" value="1"/>
</dbReference>
<dbReference type="Pfam" id="PF25601">
    <property type="entry name" value="AAA_lid_14"/>
    <property type="match status" value="1"/>
</dbReference>
<dbReference type="STRING" id="1121476.SAMN02745751_03260"/>
<evidence type="ECO:0000256" key="5">
    <source>
        <dbReference type="PROSITE-ProRule" id="PRU00169"/>
    </source>
</evidence>
<protein>
    <submittedName>
        <fullName evidence="8">Two-component system, NtrC family, nitrogen regulation response regulator NtrX</fullName>
    </submittedName>
</protein>
<dbReference type="Gene3D" id="3.40.50.300">
    <property type="entry name" value="P-loop containing nucleotide triphosphate hydrolases"/>
    <property type="match status" value="1"/>
</dbReference>
<evidence type="ECO:0000256" key="2">
    <source>
        <dbReference type="ARBA" id="ARBA00022840"/>
    </source>
</evidence>
<dbReference type="GO" id="GO:0006355">
    <property type="term" value="P:regulation of DNA-templated transcription"/>
    <property type="evidence" value="ECO:0007669"/>
    <property type="project" value="InterPro"/>
</dbReference>